<gene>
    <name evidence="2" type="ORF">GUITHDRAFT_132445</name>
</gene>
<evidence type="ECO:0000313" key="2">
    <source>
        <dbReference type="EMBL" id="EKX54028.1"/>
    </source>
</evidence>
<dbReference type="InterPro" id="IPR039737">
    <property type="entry name" value="INPP5A"/>
</dbReference>
<dbReference type="EMBL" id="JH992968">
    <property type="protein sequence ID" value="EKX54028.1"/>
    <property type="molecule type" value="Genomic_DNA"/>
</dbReference>
<dbReference type="PANTHER" id="PTHR12997">
    <property type="entry name" value="TYPE I INOSITOL-1,4,5-TRISPHOSPHATE 5-PHOSPHATASE"/>
    <property type="match status" value="1"/>
</dbReference>
<dbReference type="KEGG" id="gtt:GUITHDRAFT_132445"/>
<organism evidence="2">
    <name type="scientific">Guillardia theta (strain CCMP2712)</name>
    <name type="common">Cryptophyte</name>
    <dbReference type="NCBI Taxonomy" id="905079"/>
    <lineage>
        <taxon>Eukaryota</taxon>
        <taxon>Cryptophyceae</taxon>
        <taxon>Pyrenomonadales</taxon>
        <taxon>Geminigeraceae</taxon>
        <taxon>Guillardia</taxon>
    </lineage>
</organism>
<dbReference type="GO" id="GO:0004445">
    <property type="term" value="F:inositol-polyphosphate 5-phosphatase activity"/>
    <property type="evidence" value="ECO:0007669"/>
    <property type="project" value="InterPro"/>
</dbReference>
<proteinExistence type="predicted"/>
<keyword evidence="4" id="KW-1185">Reference proteome</keyword>
<name>L1K0Y3_GUITC</name>
<evidence type="ECO:0000313" key="4">
    <source>
        <dbReference type="Proteomes" id="UP000011087"/>
    </source>
</evidence>
<dbReference type="HOGENOM" id="CLU_1470872_0_0_1"/>
<dbReference type="GeneID" id="17310820"/>
<evidence type="ECO:0000256" key="1">
    <source>
        <dbReference type="ARBA" id="ARBA00022801"/>
    </source>
</evidence>
<dbReference type="STRING" id="905079.L1K0Y3"/>
<accession>L1K0Y3</accession>
<keyword evidence="1" id="KW-0378">Hydrolase</keyword>
<evidence type="ECO:0000313" key="3">
    <source>
        <dbReference type="EnsemblProtists" id="EKX54028"/>
    </source>
</evidence>
<dbReference type="RefSeq" id="XP_005841008.1">
    <property type="nucleotide sequence ID" value="XM_005840951.1"/>
</dbReference>
<dbReference type="AlphaFoldDB" id="L1K0Y3"/>
<dbReference type="PaxDb" id="55529-EKX54028"/>
<reference evidence="2 4" key="1">
    <citation type="journal article" date="2012" name="Nature">
        <title>Algal genomes reveal evolutionary mosaicism and the fate of nucleomorphs.</title>
        <authorList>
            <consortium name="DOE Joint Genome Institute"/>
            <person name="Curtis B.A."/>
            <person name="Tanifuji G."/>
            <person name="Burki F."/>
            <person name="Gruber A."/>
            <person name="Irimia M."/>
            <person name="Maruyama S."/>
            <person name="Arias M.C."/>
            <person name="Ball S.G."/>
            <person name="Gile G.H."/>
            <person name="Hirakawa Y."/>
            <person name="Hopkins J.F."/>
            <person name="Kuo A."/>
            <person name="Rensing S.A."/>
            <person name="Schmutz J."/>
            <person name="Symeonidi A."/>
            <person name="Elias M."/>
            <person name="Eveleigh R.J."/>
            <person name="Herman E.K."/>
            <person name="Klute M.J."/>
            <person name="Nakayama T."/>
            <person name="Obornik M."/>
            <person name="Reyes-Prieto A."/>
            <person name="Armbrust E.V."/>
            <person name="Aves S.J."/>
            <person name="Beiko R.G."/>
            <person name="Coutinho P."/>
            <person name="Dacks J.B."/>
            <person name="Durnford D.G."/>
            <person name="Fast N.M."/>
            <person name="Green B.R."/>
            <person name="Grisdale C.J."/>
            <person name="Hempel F."/>
            <person name="Henrissat B."/>
            <person name="Hoppner M.P."/>
            <person name="Ishida K."/>
            <person name="Kim E."/>
            <person name="Koreny L."/>
            <person name="Kroth P.G."/>
            <person name="Liu Y."/>
            <person name="Malik S.B."/>
            <person name="Maier U.G."/>
            <person name="McRose D."/>
            <person name="Mock T."/>
            <person name="Neilson J.A."/>
            <person name="Onodera N.T."/>
            <person name="Poole A.M."/>
            <person name="Pritham E.J."/>
            <person name="Richards T.A."/>
            <person name="Rocap G."/>
            <person name="Roy S.W."/>
            <person name="Sarai C."/>
            <person name="Schaack S."/>
            <person name="Shirato S."/>
            <person name="Slamovits C.H."/>
            <person name="Spencer D.F."/>
            <person name="Suzuki S."/>
            <person name="Worden A.Z."/>
            <person name="Zauner S."/>
            <person name="Barry K."/>
            <person name="Bell C."/>
            <person name="Bharti A.K."/>
            <person name="Crow J.A."/>
            <person name="Grimwood J."/>
            <person name="Kramer R."/>
            <person name="Lindquist E."/>
            <person name="Lucas S."/>
            <person name="Salamov A."/>
            <person name="McFadden G.I."/>
            <person name="Lane C.E."/>
            <person name="Keeling P.J."/>
            <person name="Gray M.W."/>
            <person name="Grigoriev I.V."/>
            <person name="Archibald J.M."/>
        </authorList>
    </citation>
    <scope>NUCLEOTIDE SEQUENCE</scope>
    <source>
        <strain evidence="2 4">CCMP2712</strain>
    </source>
</reference>
<dbReference type="PANTHER" id="PTHR12997:SF2">
    <property type="entry name" value="INOSITOL POLYPHOSPHATE-5-PHOSPHATASE A"/>
    <property type="match status" value="1"/>
</dbReference>
<protein>
    <submittedName>
        <fullName evidence="2 3">Uncharacterized protein</fullName>
    </submittedName>
</protein>
<reference evidence="3" key="3">
    <citation type="submission" date="2016-03" db="UniProtKB">
        <authorList>
            <consortium name="EnsemblProtists"/>
        </authorList>
    </citation>
    <scope>IDENTIFICATION</scope>
</reference>
<reference evidence="4" key="2">
    <citation type="submission" date="2012-11" db="EMBL/GenBank/DDBJ databases">
        <authorList>
            <person name="Kuo A."/>
            <person name="Curtis B.A."/>
            <person name="Tanifuji G."/>
            <person name="Burki F."/>
            <person name="Gruber A."/>
            <person name="Irimia M."/>
            <person name="Maruyama S."/>
            <person name="Arias M.C."/>
            <person name="Ball S.G."/>
            <person name="Gile G.H."/>
            <person name="Hirakawa Y."/>
            <person name="Hopkins J.F."/>
            <person name="Rensing S.A."/>
            <person name="Schmutz J."/>
            <person name="Symeonidi A."/>
            <person name="Elias M."/>
            <person name="Eveleigh R.J."/>
            <person name="Herman E.K."/>
            <person name="Klute M.J."/>
            <person name="Nakayama T."/>
            <person name="Obornik M."/>
            <person name="Reyes-Prieto A."/>
            <person name="Armbrust E.V."/>
            <person name="Aves S.J."/>
            <person name="Beiko R.G."/>
            <person name="Coutinho P."/>
            <person name="Dacks J.B."/>
            <person name="Durnford D.G."/>
            <person name="Fast N.M."/>
            <person name="Green B.R."/>
            <person name="Grisdale C."/>
            <person name="Hempe F."/>
            <person name="Henrissat B."/>
            <person name="Hoppner M.P."/>
            <person name="Ishida K.-I."/>
            <person name="Kim E."/>
            <person name="Koreny L."/>
            <person name="Kroth P.G."/>
            <person name="Liu Y."/>
            <person name="Malik S.-B."/>
            <person name="Maier U.G."/>
            <person name="McRose D."/>
            <person name="Mock T."/>
            <person name="Neilson J.A."/>
            <person name="Onodera N.T."/>
            <person name="Poole A.M."/>
            <person name="Pritham E.J."/>
            <person name="Richards T.A."/>
            <person name="Rocap G."/>
            <person name="Roy S.W."/>
            <person name="Sarai C."/>
            <person name="Schaack S."/>
            <person name="Shirato S."/>
            <person name="Slamovits C.H."/>
            <person name="Spencer D.F."/>
            <person name="Suzuki S."/>
            <person name="Worden A.Z."/>
            <person name="Zauner S."/>
            <person name="Barry K."/>
            <person name="Bell C."/>
            <person name="Bharti A.K."/>
            <person name="Crow J.A."/>
            <person name="Grimwood J."/>
            <person name="Kramer R."/>
            <person name="Lindquist E."/>
            <person name="Lucas S."/>
            <person name="Salamov A."/>
            <person name="McFadden G.I."/>
            <person name="Lane C.E."/>
            <person name="Keeling P.J."/>
            <person name="Gray M.W."/>
            <person name="Grigoriev I.V."/>
            <person name="Archibald J.M."/>
        </authorList>
    </citation>
    <scope>NUCLEOTIDE SEQUENCE</scope>
    <source>
        <strain evidence="4">CCMP2712</strain>
    </source>
</reference>
<sequence>METWVDAIVGCLKHELPDMIYLNMQEMGGKHKENVAVLSRPDNMLSQILDLLCSRLTARREEVEMRQSSDVKEQELESFTGLACIFFADEDLLDAGVIRSINLKTGEEEDPRHALEAHDPQLCMFTFLPPACQHEKTHESSRKGFLLSRWRLGELSLLDVANVHLLHDSNNLESAASSPSRAAR</sequence>
<dbReference type="Proteomes" id="UP000011087">
    <property type="component" value="Unassembled WGS sequence"/>
</dbReference>
<dbReference type="OrthoDB" id="5780965at2759"/>
<dbReference type="EnsemblProtists" id="EKX54028">
    <property type="protein sequence ID" value="EKX54028"/>
    <property type="gene ID" value="GUITHDRAFT_132445"/>
</dbReference>